<proteinExistence type="predicted"/>
<dbReference type="AlphaFoldDB" id="A0A381V7V6"/>
<gene>
    <name evidence="1" type="ORF">METZ01_LOCUS89303</name>
</gene>
<sequence>MVAKPGGIGENKVIQIGSNRYGDIAPDIKRVEKIKAKYLAGDTILSKLKAVYNGEGVRLGKHVRRMLDYGTPSKDKNY</sequence>
<protein>
    <submittedName>
        <fullName evidence="1">Uncharacterized protein</fullName>
    </submittedName>
</protein>
<evidence type="ECO:0000313" key="1">
    <source>
        <dbReference type="EMBL" id="SVA36449.1"/>
    </source>
</evidence>
<dbReference type="EMBL" id="UINC01008088">
    <property type="protein sequence ID" value="SVA36449.1"/>
    <property type="molecule type" value="Genomic_DNA"/>
</dbReference>
<organism evidence="1">
    <name type="scientific">marine metagenome</name>
    <dbReference type="NCBI Taxonomy" id="408172"/>
    <lineage>
        <taxon>unclassified sequences</taxon>
        <taxon>metagenomes</taxon>
        <taxon>ecological metagenomes</taxon>
    </lineage>
</organism>
<name>A0A381V7V6_9ZZZZ</name>
<accession>A0A381V7V6</accession>
<reference evidence="1" key="1">
    <citation type="submission" date="2018-05" db="EMBL/GenBank/DDBJ databases">
        <authorList>
            <person name="Lanie J.A."/>
            <person name="Ng W.-L."/>
            <person name="Kazmierczak K.M."/>
            <person name="Andrzejewski T.M."/>
            <person name="Davidsen T.M."/>
            <person name="Wayne K.J."/>
            <person name="Tettelin H."/>
            <person name="Glass J.I."/>
            <person name="Rusch D."/>
            <person name="Podicherti R."/>
            <person name="Tsui H.-C.T."/>
            <person name="Winkler M.E."/>
        </authorList>
    </citation>
    <scope>NUCLEOTIDE SEQUENCE</scope>
</reference>